<protein>
    <submittedName>
        <fullName evidence="2">Uncharacterized protein</fullName>
    </submittedName>
</protein>
<feature type="transmembrane region" description="Helical" evidence="1">
    <location>
        <begin position="57"/>
        <end position="77"/>
    </location>
</feature>
<gene>
    <name evidence="2" type="ORF">EXIGLDRAFT_518756</name>
</gene>
<keyword evidence="1" id="KW-0812">Transmembrane</keyword>
<feature type="transmembrane region" description="Helical" evidence="1">
    <location>
        <begin position="24"/>
        <end position="45"/>
    </location>
</feature>
<dbReference type="AlphaFoldDB" id="A0A165J6R2"/>
<feature type="transmembrane region" description="Helical" evidence="1">
    <location>
        <begin position="89"/>
        <end position="107"/>
    </location>
</feature>
<sequence>MLYLAAFILGCVTRIPIRVSTGIAYGVWAFAIAFEAFSHIQLFNAGDFDRDMVMDRLSALTIIVIGEGINSFIGPLTSGGRAVAFDATALVPLLGAATTPLVLLMLYSQSATWWRLIPPRRTVLAVCSYFCLHLVRMRVALKSHVILRLKLTVYHPPVPEPQVHAHGYANSNRVGQGARCRRWEEPLSASKRCHSRLLPPRDGFASTRRQTAADVR</sequence>
<dbReference type="EMBL" id="KV425973">
    <property type="protein sequence ID" value="KZV94410.1"/>
    <property type="molecule type" value="Genomic_DNA"/>
</dbReference>
<proteinExistence type="predicted"/>
<dbReference type="Proteomes" id="UP000077266">
    <property type="component" value="Unassembled WGS sequence"/>
</dbReference>
<evidence type="ECO:0000313" key="3">
    <source>
        <dbReference type="Proteomes" id="UP000077266"/>
    </source>
</evidence>
<evidence type="ECO:0000256" key="1">
    <source>
        <dbReference type="SAM" id="Phobius"/>
    </source>
</evidence>
<name>A0A165J6R2_EXIGL</name>
<keyword evidence="1" id="KW-1133">Transmembrane helix</keyword>
<keyword evidence="3" id="KW-1185">Reference proteome</keyword>
<keyword evidence="1" id="KW-0472">Membrane</keyword>
<accession>A0A165J6R2</accession>
<evidence type="ECO:0000313" key="2">
    <source>
        <dbReference type="EMBL" id="KZV94410.1"/>
    </source>
</evidence>
<dbReference type="InParanoid" id="A0A165J6R2"/>
<organism evidence="2 3">
    <name type="scientific">Exidia glandulosa HHB12029</name>
    <dbReference type="NCBI Taxonomy" id="1314781"/>
    <lineage>
        <taxon>Eukaryota</taxon>
        <taxon>Fungi</taxon>
        <taxon>Dikarya</taxon>
        <taxon>Basidiomycota</taxon>
        <taxon>Agaricomycotina</taxon>
        <taxon>Agaricomycetes</taxon>
        <taxon>Auriculariales</taxon>
        <taxon>Exidiaceae</taxon>
        <taxon>Exidia</taxon>
    </lineage>
</organism>
<reference evidence="2 3" key="1">
    <citation type="journal article" date="2016" name="Mol. Biol. Evol.">
        <title>Comparative Genomics of Early-Diverging Mushroom-Forming Fungi Provides Insights into the Origins of Lignocellulose Decay Capabilities.</title>
        <authorList>
            <person name="Nagy L.G."/>
            <person name="Riley R."/>
            <person name="Tritt A."/>
            <person name="Adam C."/>
            <person name="Daum C."/>
            <person name="Floudas D."/>
            <person name="Sun H."/>
            <person name="Yadav J.S."/>
            <person name="Pangilinan J."/>
            <person name="Larsson K.H."/>
            <person name="Matsuura K."/>
            <person name="Barry K."/>
            <person name="Labutti K."/>
            <person name="Kuo R."/>
            <person name="Ohm R.A."/>
            <person name="Bhattacharya S.S."/>
            <person name="Shirouzu T."/>
            <person name="Yoshinaga Y."/>
            <person name="Martin F.M."/>
            <person name="Grigoriev I.V."/>
            <person name="Hibbett D.S."/>
        </authorList>
    </citation>
    <scope>NUCLEOTIDE SEQUENCE [LARGE SCALE GENOMIC DNA]</scope>
    <source>
        <strain evidence="2 3">HHB12029</strain>
    </source>
</reference>